<comment type="caution">
    <text evidence="1">The sequence shown here is derived from an EMBL/GenBank/DDBJ whole genome shotgun (WGS) entry which is preliminary data.</text>
</comment>
<evidence type="ECO:0000313" key="2">
    <source>
        <dbReference type="Proteomes" id="UP000276133"/>
    </source>
</evidence>
<keyword evidence="2" id="KW-1185">Reference proteome</keyword>
<reference evidence="1 2" key="1">
    <citation type="journal article" date="2018" name="Sci. Rep.">
        <title>Genomic signatures of local adaptation to the degree of environmental predictability in rotifers.</title>
        <authorList>
            <person name="Franch-Gras L."/>
            <person name="Hahn C."/>
            <person name="Garcia-Roger E.M."/>
            <person name="Carmona M.J."/>
            <person name="Serra M."/>
            <person name="Gomez A."/>
        </authorList>
    </citation>
    <scope>NUCLEOTIDE SEQUENCE [LARGE SCALE GENOMIC DNA]</scope>
    <source>
        <strain evidence="1">HYR1</strain>
    </source>
</reference>
<dbReference type="AlphaFoldDB" id="A0A3M7SZ78"/>
<dbReference type="Proteomes" id="UP000276133">
    <property type="component" value="Unassembled WGS sequence"/>
</dbReference>
<dbReference type="EMBL" id="REGN01000563">
    <property type="protein sequence ID" value="RNA41027.1"/>
    <property type="molecule type" value="Genomic_DNA"/>
</dbReference>
<organism evidence="1 2">
    <name type="scientific">Brachionus plicatilis</name>
    <name type="common">Marine rotifer</name>
    <name type="synonym">Brachionus muelleri</name>
    <dbReference type="NCBI Taxonomy" id="10195"/>
    <lineage>
        <taxon>Eukaryota</taxon>
        <taxon>Metazoa</taxon>
        <taxon>Spiralia</taxon>
        <taxon>Gnathifera</taxon>
        <taxon>Rotifera</taxon>
        <taxon>Eurotatoria</taxon>
        <taxon>Monogononta</taxon>
        <taxon>Pseudotrocha</taxon>
        <taxon>Ploima</taxon>
        <taxon>Brachionidae</taxon>
        <taxon>Brachionus</taxon>
    </lineage>
</organism>
<protein>
    <submittedName>
        <fullName evidence="1">Uncharacterized protein</fullName>
    </submittedName>
</protein>
<evidence type="ECO:0000313" key="1">
    <source>
        <dbReference type="EMBL" id="RNA41027.1"/>
    </source>
</evidence>
<name>A0A3M7SZ78_BRAPC</name>
<accession>A0A3M7SZ78</accession>
<gene>
    <name evidence="1" type="ORF">BpHYR1_038788</name>
</gene>
<proteinExistence type="predicted"/>
<sequence>MAKLVRRLGHSPEAFTLGLGGLSSNTHRPTFLLAKRTTSHHSDSICMIINIHDNKKYFKKYNIVKQSMLLYAVVQQNTLLYFINLYLKFTIPNTLIIKHSINMGYHKFIKFHKFFNWG</sequence>